<gene>
    <name evidence="1" type="ORF">ACFOUW_30965</name>
</gene>
<keyword evidence="2" id="KW-1185">Reference proteome</keyword>
<name>A0ABV7YMD4_9ACTN</name>
<comment type="caution">
    <text evidence="1">The sequence shown here is derived from an EMBL/GenBank/DDBJ whole genome shotgun (WGS) entry which is preliminary data.</text>
</comment>
<organism evidence="1 2">
    <name type="scientific">Tenggerimyces flavus</name>
    <dbReference type="NCBI Taxonomy" id="1708749"/>
    <lineage>
        <taxon>Bacteria</taxon>
        <taxon>Bacillati</taxon>
        <taxon>Actinomycetota</taxon>
        <taxon>Actinomycetes</taxon>
        <taxon>Propionibacteriales</taxon>
        <taxon>Nocardioidaceae</taxon>
        <taxon>Tenggerimyces</taxon>
    </lineage>
</organism>
<evidence type="ECO:0000313" key="1">
    <source>
        <dbReference type="EMBL" id="MFC3765293.1"/>
    </source>
</evidence>
<dbReference type="Proteomes" id="UP001595699">
    <property type="component" value="Unassembled WGS sequence"/>
</dbReference>
<accession>A0ABV7YMD4</accession>
<sequence>MVSHNTAKLQALARELQETKLDQDVTEKVRRLGIPAVAWPLMAVFGAAAQYDELRITVEKASQALDTVVKSLGRTVGGIATYYERMEDEHGEAFDTADAKLKGER</sequence>
<evidence type="ECO:0000313" key="2">
    <source>
        <dbReference type="Proteomes" id="UP001595699"/>
    </source>
</evidence>
<reference evidence="2" key="1">
    <citation type="journal article" date="2019" name="Int. J. Syst. Evol. Microbiol.">
        <title>The Global Catalogue of Microorganisms (GCM) 10K type strain sequencing project: providing services to taxonomists for standard genome sequencing and annotation.</title>
        <authorList>
            <consortium name="The Broad Institute Genomics Platform"/>
            <consortium name="The Broad Institute Genome Sequencing Center for Infectious Disease"/>
            <person name="Wu L."/>
            <person name="Ma J."/>
        </authorList>
    </citation>
    <scope>NUCLEOTIDE SEQUENCE [LARGE SCALE GENOMIC DNA]</scope>
    <source>
        <strain evidence="2">CGMCC 4.7241</strain>
    </source>
</reference>
<proteinExistence type="predicted"/>
<protein>
    <recommendedName>
        <fullName evidence="3">Excreted virulence factor EspC (Type VII ESX diderm)</fullName>
    </recommendedName>
</protein>
<dbReference type="RefSeq" id="WP_205121321.1">
    <property type="nucleotide sequence ID" value="NZ_JAFBCM010000001.1"/>
</dbReference>
<evidence type="ECO:0008006" key="3">
    <source>
        <dbReference type="Google" id="ProtNLM"/>
    </source>
</evidence>
<dbReference type="EMBL" id="JBHRZH010000037">
    <property type="protein sequence ID" value="MFC3765293.1"/>
    <property type="molecule type" value="Genomic_DNA"/>
</dbReference>